<dbReference type="InterPro" id="IPR002201">
    <property type="entry name" value="Glyco_trans_9"/>
</dbReference>
<evidence type="ECO:0000313" key="4">
    <source>
        <dbReference type="Proteomes" id="UP000006339"/>
    </source>
</evidence>
<keyword evidence="4" id="KW-1185">Reference proteome</keyword>
<sequence length="347" mass="39151">MELDVTEKILLIQTAFLGDLILTTSFFREVKRKYPNSHLTVVVNKGTESVLEANPYIDRLIPLDKKEFKKSILKFISFLFSLRKENYTLCILPHFSFRSTLIGFASGAKEKIGYETAGFSFLLTKKIPRPILGMHEVEKLFSLLYSKEEYSNIPKRPELYWKEESVFRIRELMKENGLESGNYVLLAPSSVWETKRMPASKFRVLGERIFKETGKKVVLIGSKTDLDLCEEVGSGYAINFAGKTNLPELSFLVSKATLVISNDSSPIHFASAFNIPTLAVFGATVPDFGYTPLADFSFISEIHGLACRPCGIHGGRICPEGHFRCMKDQDTNKMFEVAVQLEKGNVK</sequence>
<keyword evidence="1" id="KW-0328">Glycosyltransferase</keyword>
<dbReference type="InterPro" id="IPR051199">
    <property type="entry name" value="LPS_LOS_Heptosyltrfase"/>
</dbReference>
<gene>
    <name evidence="3" type="ORF">LEP1GSC131_2730</name>
</gene>
<name>A0A828XST9_9LEPT</name>
<reference evidence="3" key="1">
    <citation type="submission" date="2012-10" db="EMBL/GenBank/DDBJ databases">
        <authorList>
            <person name="Harkins D.M."/>
            <person name="Durkin A.S."/>
            <person name="Brinkac L.M."/>
            <person name="Selengut J.D."/>
            <person name="Sanka R."/>
            <person name="DePew J."/>
            <person name="Purushe J."/>
            <person name="Picardeau M."/>
            <person name="Werts C."/>
            <person name="Goarant C."/>
            <person name="Vinetz J.M."/>
            <person name="Sutton G.G."/>
            <person name="Nelson W.C."/>
            <person name="Fouts D.E."/>
        </authorList>
    </citation>
    <scope>NUCLEOTIDE SEQUENCE [LARGE SCALE GENOMIC DNA]</scope>
    <source>
        <strain evidence="3">200802841</strain>
    </source>
</reference>
<comment type="caution">
    <text evidence="3">The sequence shown here is derived from an EMBL/GenBank/DDBJ whole genome shotgun (WGS) entry which is preliminary data.</text>
</comment>
<dbReference type="EMBL" id="AKWH02000068">
    <property type="protein sequence ID" value="EKO50158.1"/>
    <property type="molecule type" value="Genomic_DNA"/>
</dbReference>
<dbReference type="AlphaFoldDB" id="A0A828XST9"/>
<dbReference type="PANTHER" id="PTHR30160">
    <property type="entry name" value="TETRAACYLDISACCHARIDE 4'-KINASE-RELATED"/>
    <property type="match status" value="1"/>
</dbReference>
<dbReference type="Gene3D" id="3.40.50.2000">
    <property type="entry name" value="Glycogen Phosphorylase B"/>
    <property type="match status" value="2"/>
</dbReference>
<evidence type="ECO:0000256" key="1">
    <source>
        <dbReference type="ARBA" id="ARBA00022676"/>
    </source>
</evidence>
<dbReference type="Proteomes" id="UP000006339">
    <property type="component" value="Unassembled WGS sequence"/>
</dbReference>
<evidence type="ECO:0000256" key="2">
    <source>
        <dbReference type="ARBA" id="ARBA00022679"/>
    </source>
</evidence>
<organism evidence="3 4">
    <name type="scientific">Leptospira kirschneri str. 200802841</name>
    <dbReference type="NCBI Taxonomy" id="1193047"/>
    <lineage>
        <taxon>Bacteria</taxon>
        <taxon>Pseudomonadati</taxon>
        <taxon>Spirochaetota</taxon>
        <taxon>Spirochaetia</taxon>
        <taxon>Leptospirales</taxon>
        <taxon>Leptospiraceae</taxon>
        <taxon>Leptospira</taxon>
    </lineage>
</organism>
<protein>
    <submittedName>
        <fullName evidence="3">Lipopolysaccharide heptosyltransferase II</fullName>
    </submittedName>
</protein>
<dbReference type="CDD" id="cd03789">
    <property type="entry name" value="GT9_LPS_heptosyltransferase"/>
    <property type="match status" value="1"/>
</dbReference>
<dbReference type="PANTHER" id="PTHR30160:SF1">
    <property type="entry name" value="LIPOPOLYSACCHARIDE 1,2-N-ACETYLGLUCOSAMINETRANSFERASE-RELATED"/>
    <property type="match status" value="1"/>
</dbReference>
<dbReference type="GO" id="GO:0005829">
    <property type="term" value="C:cytosol"/>
    <property type="evidence" value="ECO:0007669"/>
    <property type="project" value="TreeGrafter"/>
</dbReference>
<dbReference type="GO" id="GO:0008713">
    <property type="term" value="F:ADP-heptose-lipopolysaccharide heptosyltransferase activity"/>
    <property type="evidence" value="ECO:0007669"/>
    <property type="project" value="TreeGrafter"/>
</dbReference>
<dbReference type="SUPFAM" id="SSF53756">
    <property type="entry name" value="UDP-Glycosyltransferase/glycogen phosphorylase"/>
    <property type="match status" value="1"/>
</dbReference>
<dbReference type="GO" id="GO:0009244">
    <property type="term" value="P:lipopolysaccharide core region biosynthetic process"/>
    <property type="evidence" value="ECO:0007669"/>
    <property type="project" value="TreeGrafter"/>
</dbReference>
<keyword evidence="2" id="KW-0808">Transferase</keyword>
<proteinExistence type="predicted"/>
<dbReference type="Pfam" id="PF01075">
    <property type="entry name" value="Glyco_transf_9"/>
    <property type="match status" value="1"/>
</dbReference>
<accession>A0A828XST9</accession>
<evidence type="ECO:0000313" key="3">
    <source>
        <dbReference type="EMBL" id="EKO50158.1"/>
    </source>
</evidence>